<dbReference type="GO" id="GO:0005576">
    <property type="term" value="C:extracellular region"/>
    <property type="evidence" value="ECO:0007669"/>
    <property type="project" value="UniProtKB-SubCell"/>
</dbReference>
<proteinExistence type="inferred from homology"/>
<dbReference type="InterPro" id="IPR045053">
    <property type="entry name" value="MAN-like"/>
</dbReference>
<accession>A0A6A6QZX9</accession>
<evidence type="ECO:0000256" key="5">
    <source>
        <dbReference type="ARBA" id="ARBA00022525"/>
    </source>
</evidence>
<keyword evidence="6 9" id="KW-0732">Signal</keyword>
<dbReference type="EMBL" id="MU004186">
    <property type="protein sequence ID" value="KAF2497809.1"/>
    <property type="molecule type" value="Genomic_DNA"/>
</dbReference>
<evidence type="ECO:0000256" key="3">
    <source>
        <dbReference type="ARBA" id="ARBA00005641"/>
    </source>
</evidence>
<dbReference type="Gene3D" id="3.20.20.80">
    <property type="entry name" value="Glycosidases"/>
    <property type="match status" value="1"/>
</dbReference>
<dbReference type="InterPro" id="IPR001547">
    <property type="entry name" value="Glyco_hydro_5"/>
</dbReference>
<comment type="similarity">
    <text evidence="3">Belongs to the glycosyl hydrolase 5 (cellulase A) family.</text>
</comment>
<evidence type="ECO:0000256" key="1">
    <source>
        <dbReference type="ARBA" id="ARBA00001678"/>
    </source>
</evidence>
<feature type="domain" description="Glycoside hydrolase family 5" evidence="10">
    <location>
        <begin position="31"/>
        <end position="321"/>
    </location>
</feature>
<comment type="catalytic activity">
    <reaction evidence="1">
        <text>Random hydrolysis of (1-&gt;4)-beta-D-mannosidic linkages in mannans, galactomannans and glucomannans.</text>
        <dbReference type="EC" id="3.2.1.78"/>
    </reaction>
</comment>
<keyword evidence="12" id="KW-1185">Reference proteome</keyword>
<keyword evidence="5" id="KW-0964">Secreted</keyword>
<dbReference type="OrthoDB" id="406631at2759"/>
<evidence type="ECO:0000256" key="2">
    <source>
        <dbReference type="ARBA" id="ARBA00004613"/>
    </source>
</evidence>
<dbReference type="GO" id="GO:0016985">
    <property type="term" value="F:mannan endo-1,4-beta-mannosidase activity"/>
    <property type="evidence" value="ECO:0007669"/>
    <property type="project" value="UniProtKB-EC"/>
</dbReference>
<evidence type="ECO:0000256" key="8">
    <source>
        <dbReference type="ARBA" id="ARBA00023295"/>
    </source>
</evidence>
<keyword evidence="7 11" id="KW-0378">Hydrolase</keyword>
<dbReference type="PANTHER" id="PTHR31451">
    <property type="match status" value="1"/>
</dbReference>
<dbReference type="SUPFAM" id="SSF51445">
    <property type="entry name" value="(Trans)glycosidases"/>
    <property type="match status" value="1"/>
</dbReference>
<dbReference type="PANTHER" id="PTHR31451:SF39">
    <property type="entry name" value="MANNAN ENDO-1,4-BETA-MANNOSIDASE 1"/>
    <property type="match status" value="1"/>
</dbReference>
<name>A0A6A6QZX9_9PEZI</name>
<evidence type="ECO:0000313" key="12">
    <source>
        <dbReference type="Proteomes" id="UP000799750"/>
    </source>
</evidence>
<dbReference type="GO" id="GO:0046355">
    <property type="term" value="P:mannan catabolic process"/>
    <property type="evidence" value="ECO:0007669"/>
    <property type="project" value="UniProtKB-ARBA"/>
</dbReference>
<reference evidence="11" key="1">
    <citation type="journal article" date="2020" name="Stud. Mycol.">
        <title>101 Dothideomycetes genomes: a test case for predicting lifestyles and emergence of pathogens.</title>
        <authorList>
            <person name="Haridas S."/>
            <person name="Albert R."/>
            <person name="Binder M."/>
            <person name="Bloem J."/>
            <person name="Labutti K."/>
            <person name="Salamov A."/>
            <person name="Andreopoulos B."/>
            <person name="Baker S."/>
            <person name="Barry K."/>
            <person name="Bills G."/>
            <person name="Bluhm B."/>
            <person name="Cannon C."/>
            <person name="Castanera R."/>
            <person name="Culley D."/>
            <person name="Daum C."/>
            <person name="Ezra D."/>
            <person name="Gonzalez J."/>
            <person name="Henrissat B."/>
            <person name="Kuo A."/>
            <person name="Liang C."/>
            <person name="Lipzen A."/>
            <person name="Lutzoni F."/>
            <person name="Magnuson J."/>
            <person name="Mondo S."/>
            <person name="Nolan M."/>
            <person name="Ohm R."/>
            <person name="Pangilinan J."/>
            <person name="Park H.-J."/>
            <person name="Ramirez L."/>
            <person name="Alfaro M."/>
            <person name="Sun H."/>
            <person name="Tritt A."/>
            <person name="Yoshinaga Y."/>
            <person name="Zwiers L.-H."/>
            <person name="Turgeon B."/>
            <person name="Goodwin S."/>
            <person name="Spatafora J."/>
            <person name="Crous P."/>
            <person name="Grigoriev I."/>
        </authorList>
    </citation>
    <scope>NUCLEOTIDE SEQUENCE</scope>
    <source>
        <strain evidence="11">CBS 269.34</strain>
    </source>
</reference>
<sequence length="385" mass="41821">MRVSTLLFSSFVALAGTVTAAPTDLSPRASGFVQRSGTHFALDGKNFYFFGTNAYWLSFHDNAGDIQTAFKTMASKGLMVCRVWGFNDVTSPSGIYYQSWSGQIGTVNYGSNGLGHMDTVVQAASDAGVKLIITLVNNWGDYGGMDVYVKQLGGSYHDQFYTWDTAKTAYKKYVNAVVSRYKASSAIMAWELCNECRCANGGGSGLSASSSCNTWTITNWASEMSAYIKSIDGNHLVSLGDEGFYNNNANSYVYSGSDGIDFDQNLQVSTLDFGTYHLYPTGWGYSDASGMGSKWITDHAASATKYGKPVIMEEYGLNSASSRDSVYPTWNSAVKNSATAGQMYWQYGDRSISGSPDDGYTVFDSDSDFNTLIYIPAGEMNAKNN</sequence>
<dbReference type="Pfam" id="PF26410">
    <property type="entry name" value="GH5_mannosidase"/>
    <property type="match status" value="1"/>
</dbReference>
<dbReference type="Proteomes" id="UP000799750">
    <property type="component" value="Unassembled WGS sequence"/>
</dbReference>
<evidence type="ECO:0000313" key="11">
    <source>
        <dbReference type="EMBL" id="KAF2497809.1"/>
    </source>
</evidence>
<evidence type="ECO:0000256" key="6">
    <source>
        <dbReference type="ARBA" id="ARBA00022729"/>
    </source>
</evidence>
<dbReference type="EC" id="3.2.1.78" evidence="4"/>
<gene>
    <name evidence="11" type="ORF">BU16DRAFT_548843</name>
</gene>
<keyword evidence="8" id="KW-0326">Glycosidase</keyword>
<evidence type="ECO:0000259" key="10">
    <source>
        <dbReference type="Pfam" id="PF26410"/>
    </source>
</evidence>
<feature type="signal peptide" evidence="9">
    <location>
        <begin position="1"/>
        <end position="20"/>
    </location>
</feature>
<organism evidence="11 12">
    <name type="scientific">Lophium mytilinum</name>
    <dbReference type="NCBI Taxonomy" id="390894"/>
    <lineage>
        <taxon>Eukaryota</taxon>
        <taxon>Fungi</taxon>
        <taxon>Dikarya</taxon>
        <taxon>Ascomycota</taxon>
        <taxon>Pezizomycotina</taxon>
        <taxon>Dothideomycetes</taxon>
        <taxon>Pleosporomycetidae</taxon>
        <taxon>Mytilinidiales</taxon>
        <taxon>Mytilinidiaceae</taxon>
        <taxon>Lophium</taxon>
    </lineage>
</organism>
<dbReference type="InterPro" id="IPR017853">
    <property type="entry name" value="GH"/>
</dbReference>
<protein>
    <recommendedName>
        <fullName evidence="4">mannan endo-1,4-beta-mannosidase</fullName>
        <ecNumber evidence="4">3.2.1.78</ecNumber>
    </recommendedName>
</protein>
<feature type="chain" id="PRO_5025359662" description="mannan endo-1,4-beta-mannosidase" evidence="9">
    <location>
        <begin position="21"/>
        <end position="385"/>
    </location>
</feature>
<dbReference type="AlphaFoldDB" id="A0A6A6QZX9"/>
<evidence type="ECO:0000256" key="9">
    <source>
        <dbReference type="SAM" id="SignalP"/>
    </source>
</evidence>
<evidence type="ECO:0000256" key="7">
    <source>
        <dbReference type="ARBA" id="ARBA00022801"/>
    </source>
</evidence>
<evidence type="ECO:0000256" key="4">
    <source>
        <dbReference type="ARBA" id="ARBA00012706"/>
    </source>
</evidence>
<comment type="subcellular location">
    <subcellularLocation>
        <location evidence="2">Secreted</location>
    </subcellularLocation>
</comment>